<dbReference type="InterPro" id="IPR001387">
    <property type="entry name" value="Cro/C1-type_HTH"/>
</dbReference>
<dbReference type="RefSeq" id="WP_344594563.1">
    <property type="nucleotide sequence ID" value="NZ_BAAARW010000026.1"/>
</dbReference>
<keyword evidence="3" id="KW-1185">Reference proteome</keyword>
<dbReference type="InterPro" id="IPR043917">
    <property type="entry name" value="DUF5753"/>
</dbReference>
<evidence type="ECO:0000313" key="3">
    <source>
        <dbReference type="Proteomes" id="UP001501231"/>
    </source>
</evidence>
<name>A0ABN3JX93_9ACTN</name>
<feature type="domain" description="HTH cro/C1-type" evidence="1">
    <location>
        <begin position="21"/>
        <end position="67"/>
    </location>
</feature>
<evidence type="ECO:0000313" key="2">
    <source>
        <dbReference type="EMBL" id="GAA2442094.1"/>
    </source>
</evidence>
<organism evidence="2 3">
    <name type="scientific">Actinomadura vinacea</name>
    <dbReference type="NCBI Taxonomy" id="115336"/>
    <lineage>
        <taxon>Bacteria</taxon>
        <taxon>Bacillati</taxon>
        <taxon>Actinomycetota</taxon>
        <taxon>Actinomycetes</taxon>
        <taxon>Streptosporangiales</taxon>
        <taxon>Thermomonosporaceae</taxon>
        <taxon>Actinomadura</taxon>
    </lineage>
</organism>
<accession>A0ABN3JX93</accession>
<dbReference type="CDD" id="cd00093">
    <property type="entry name" value="HTH_XRE"/>
    <property type="match status" value="1"/>
</dbReference>
<dbReference type="Gene3D" id="1.10.260.40">
    <property type="entry name" value="lambda repressor-like DNA-binding domains"/>
    <property type="match status" value="1"/>
</dbReference>
<evidence type="ECO:0000259" key="1">
    <source>
        <dbReference type="PROSITE" id="PS50943"/>
    </source>
</evidence>
<dbReference type="SUPFAM" id="SSF47413">
    <property type="entry name" value="lambda repressor-like DNA-binding domains"/>
    <property type="match status" value="1"/>
</dbReference>
<reference evidence="2 3" key="1">
    <citation type="journal article" date="2019" name="Int. J. Syst. Evol. Microbiol.">
        <title>The Global Catalogue of Microorganisms (GCM) 10K type strain sequencing project: providing services to taxonomists for standard genome sequencing and annotation.</title>
        <authorList>
            <consortium name="The Broad Institute Genomics Platform"/>
            <consortium name="The Broad Institute Genome Sequencing Center for Infectious Disease"/>
            <person name="Wu L."/>
            <person name="Ma J."/>
        </authorList>
    </citation>
    <scope>NUCLEOTIDE SEQUENCE [LARGE SCALE GENOMIC DNA]</scope>
    <source>
        <strain evidence="2 3">JCM 3325</strain>
    </source>
</reference>
<protein>
    <submittedName>
        <fullName evidence="2">Helix-turn-helix transcriptional regulator</fullName>
    </submittedName>
</protein>
<proteinExistence type="predicted"/>
<dbReference type="PROSITE" id="PS50943">
    <property type="entry name" value="HTH_CROC1"/>
    <property type="match status" value="1"/>
</dbReference>
<dbReference type="SMART" id="SM00530">
    <property type="entry name" value="HTH_XRE"/>
    <property type="match status" value="1"/>
</dbReference>
<gene>
    <name evidence="2" type="ORF">GCM10010191_68000</name>
</gene>
<dbReference type="Proteomes" id="UP001501231">
    <property type="component" value="Unassembled WGS sequence"/>
</dbReference>
<dbReference type="EMBL" id="BAAARW010000026">
    <property type="protein sequence ID" value="GAA2442094.1"/>
    <property type="molecule type" value="Genomic_DNA"/>
</dbReference>
<dbReference type="Pfam" id="PF13560">
    <property type="entry name" value="HTH_31"/>
    <property type="match status" value="1"/>
</dbReference>
<dbReference type="Pfam" id="PF19054">
    <property type="entry name" value="DUF5753"/>
    <property type="match status" value="1"/>
</dbReference>
<sequence>MSQKDAADPRSSMWGLIGFYLRFLRTSKGLNGPDVAKIAGCAPSTISRIETGEQRMSDKHAERIDKAWKTGGLFTLLIYYARRASDPAWFNSFTSQEREADRIRMFGGQHVPGLLQTPEYAEALLAAGRAKDKEAAHRRRMARQEVLTRANPPELWVILAQPVLEWPVGGHHVLKAQLARLVELSELPHVSIRIVPTTTGAYEGLDGPFMILTGKEDEVAFVEAPNAGRLVAEMEEVKDFVTRFDRIGMLALPIGASRELIKQIMEQMP</sequence>
<dbReference type="InterPro" id="IPR010982">
    <property type="entry name" value="Lambda_DNA-bd_dom_sf"/>
</dbReference>
<comment type="caution">
    <text evidence="2">The sequence shown here is derived from an EMBL/GenBank/DDBJ whole genome shotgun (WGS) entry which is preliminary data.</text>
</comment>